<keyword evidence="3" id="KW-0964">Secreted</keyword>
<proteinExistence type="inferred from homology"/>
<dbReference type="AlphaFoldDB" id="A0A183T1A0"/>
<dbReference type="Pfam" id="PF00159">
    <property type="entry name" value="Hormone_3"/>
    <property type="match status" value="1"/>
</dbReference>
<dbReference type="PROSITE" id="PS50276">
    <property type="entry name" value="PANCREATIC_HORMONE_2"/>
    <property type="match status" value="1"/>
</dbReference>
<evidence type="ECO:0000256" key="1">
    <source>
        <dbReference type="ARBA" id="ARBA00004613"/>
    </source>
</evidence>
<organism evidence="6">
    <name type="scientific">Schistocephalus solidus</name>
    <name type="common">Tapeworm</name>
    <dbReference type="NCBI Taxonomy" id="70667"/>
    <lineage>
        <taxon>Eukaryota</taxon>
        <taxon>Metazoa</taxon>
        <taxon>Spiralia</taxon>
        <taxon>Lophotrochozoa</taxon>
        <taxon>Platyhelminthes</taxon>
        <taxon>Cestoda</taxon>
        <taxon>Eucestoda</taxon>
        <taxon>Diphyllobothriidea</taxon>
        <taxon>Diphyllobothriidae</taxon>
        <taxon>Schistocephalus</taxon>
    </lineage>
</organism>
<evidence type="ECO:0000256" key="3">
    <source>
        <dbReference type="ARBA" id="ARBA00022525"/>
    </source>
</evidence>
<sequence>MDEFLLNELAGGNTEWKTMKRVSEETLQPPPKPPTFKDPEALRNYIRKVNEYFALIGRPR</sequence>
<evidence type="ECO:0000313" key="6">
    <source>
        <dbReference type="WBParaSite" id="SSLN_0001064601-mRNA-1"/>
    </source>
</evidence>
<dbReference type="EMBL" id="UYSU01035747">
    <property type="protein sequence ID" value="VDL96633.1"/>
    <property type="molecule type" value="Genomic_DNA"/>
</dbReference>
<accession>A0A183T1A0</accession>
<dbReference type="InterPro" id="IPR001955">
    <property type="entry name" value="Pancreatic_hormone-like"/>
</dbReference>
<comment type="subcellular location">
    <subcellularLocation>
        <location evidence="1">Secreted</location>
    </subcellularLocation>
</comment>
<dbReference type="GO" id="GO:0005576">
    <property type="term" value="C:extracellular region"/>
    <property type="evidence" value="ECO:0007669"/>
    <property type="project" value="UniProtKB-SubCell"/>
</dbReference>
<comment type="similarity">
    <text evidence="2">Belongs to the NPY family.</text>
</comment>
<evidence type="ECO:0000313" key="5">
    <source>
        <dbReference type="Proteomes" id="UP000275846"/>
    </source>
</evidence>
<reference evidence="6" key="1">
    <citation type="submission" date="2016-06" db="UniProtKB">
        <authorList>
            <consortium name="WormBaseParasite"/>
        </authorList>
    </citation>
    <scope>IDENTIFICATION</scope>
</reference>
<dbReference type="GO" id="GO:0005179">
    <property type="term" value="F:hormone activity"/>
    <property type="evidence" value="ECO:0007669"/>
    <property type="project" value="InterPro"/>
</dbReference>
<dbReference type="WBParaSite" id="SSLN_0001064601-mRNA-1">
    <property type="protein sequence ID" value="SSLN_0001064601-mRNA-1"/>
    <property type="gene ID" value="SSLN_0001064601"/>
</dbReference>
<protein>
    <submittedName>
        <fullName evidence="4 6">Uncharacterized protein</fullName>
    </submittedName>
</protein>
<dbReference type="Proteomes" id="UP000275846">
    <property type="component" value="Unassembled WGS sequence"/>
</dbReference>
<gene>
    <name evidence="4" type="ORF">SSLN_LOCUS10248</name>
</gene>
<keyword evidence="5" id="KW-1185">Reference proteome</keyword>
<evidence type="ECO:0000313" key="4">
    <source>
        <dbReference type="EMBL" id="VDL96633.1"/>
    </source>
</evidence>
<reference evidence="4 5" key="2">
    <citation type="submission" date="2018-11" db="EMBL/GenBank/DDBJ databases">
        <authorList>
            <consortium name="Pathogen Informatics"/>
        </authorList>
    </citation>
    <scope>NUCLEOTIDE SEQUENCE [LARGE SCALE GENOMIC DNA]</scope>
    <source>
        <strain evidence="4 5">NST_G2</strain>
    </source>
</reference>
<name>A0A183T1A0_SCHSO</name>
<evidence type="ECO:0000256" key="2">
    <source>
        <dbReference type="ARBA" id="ARBA00010022"/>
    </source>
</evidence>